<feature type="domain" description="Calcineurin-like phosphoesterase" evidence="1">
    <location>
        <begin position="37"/>
        <end position="130"/>
    </location>
</feature>
<gene>
    <name evidence="2" type="ORF">CLV31_107169</name>
</gene>
<comment type="caution">
    <text evidence="2">The sequence shown here is derived from an EMBL/GenBank/DDBJ whole genome shotgun (WGS) entry which is preliminary data.</text>
</comment>
<organism evidence="2 3">
    <name type="scientific">Algoriphagus aquaeductus</name>
    <dbReference type="NCBI Taxonomy" id="475299"/>
    <lineage>
        <taxon>Bacteria</taxon>
        <taxon>Pseudomonadati</taxon>
        <taxon>Bacteroidota</taxon>
        <taxon>Cytophagia</taxon>
        <taxon>Cytophagales</taxon>
        <taxon>Cyclobacteriaceae</taxon>
        <taxon>Algoriphagus</taxon>
    </lineage>
</organism>
<reference evidence="2 3" key="1">
    <citation type="submission" date="2018-06" db="EMBL/GenBank/DDBJ databases">
        <title>Genomic Encyclopedia of Archaeal and Bacterial Type Strains, Phase II (KMG-II): from individual species to whole genera.</title>
        <authorList>
            <person name="Goeker M."/>
        </authorList>
    </citation>
    <scope>NUCLEOTIDE SEQUENCE [LARGE SCALE GENOMIC DNA]</scope>
    <source>
        <strain evidence="2 3">T4</strain>
    </source>
</reference>
<name>A0A326RT29_9BACT</name>
<keyword evidence="3" id="KW-1185">Reference proteome</keyword>
<protein>
    <submittedName>
        <fullName evidence="2">Putative phosphoesterase</fullName>
    </submittedName>
</protein>
<dbReference type="PANTHER" id="PTHR39323">
    <property type="entry name" value="BLR1149 PROTEIN"/>
    <property type="match status" value="1"/>
</dbReference>
<evidence type="ECO:0000313" key="2">
    <source>
        <dbReference type="EMBL" id="PZV83217.1"/>
    </source>
</evidence>
<evidence type="ECO:0000259" key="1">
    <source>
        <dbReference type="Pfam" id="PF00149"/>
    </source>
</evidence>
<dbReference type="OrthoDB" id="9795838at2"/>
<dbReference type="Gene3D" id="3.60.21.10">
    <property type="match status" value="1"/>
</dbReference>
<dbReference type="SUPFAM" id="SSF56300">
    <property type="entry name" value="Metallo-dependent phosphatases"/>
    <property type="match status" value="1"/>
</dbReference>
<evidence type="ECO:0000313" key="3">
    <source>
        <dbReference type="Proteomes" id="UP000248917"/>
    </source>
</evidence>
<dbReference type="GO" id="GO:0016787">
    <property type="term" value="F:hydrolase activity"/>
    <property type="evidence" value="ECO:0007669"/>
    <property type="project" value="InterPro"/>
</dbReference>
<dbReference type="Pfam" id="PF00149">
    <property type="entry name" value="Metallophos"/>
    <property type="match status" value="1"/>
</dbReference>
<dbReference type="Proteomes" id="UP000248917">
    <property type="component" value="Unassembled WGS sequence"/>
</dbReference>
<accession>A0A326RT29</accession>
<dbReference type="PANTHER" id="PTHR39323:SF1">
    <property type="entry name" value="BLR1149 PROTEIN"/>
    <property type="match status" value="1"/>
</dbReference>
<proteinExistence type="predicted"/>
<dbReference type="AlphaFoldDB" id="A0A326RT29"/>
<sequence>MSELQKNKTKAKGCWIDFKGFSLLLLPEKALWIKELNILLIADLHFGKAAHFRKSGIPIPEPIHRADFQKLEKLHNELKPSDTYFLGDLFHSDWNEQWEQLNTFLKVFDQTRFHLVKGNHDILPTFLYGQSVMKVHQEPLIIESFALSHEPIENSEGGHLNVCGHIHPGIFLRGKARQSVRIPCFYWSSHTLILPSFGNFTGLALISPKEKDKVWGISGEKVIPILSGTSIG</sequence>
<dbReference type="InterPro" id="IPR029052">
    <property type="entry name" value="Metallo-depent_PP-like"/>
</dbReference>
<dbReference type="InterPro" id="IPR004843">
    <property type="entry name" value="Calcineurin-like_PHP"/>
</dbReference>
<dbReference type="EMBL" id="QKTX01000007">
    <property type="protein sequence ID" value="PZV83217.1"/>
    <property type="molecule type" value="Genomic_DNA"/>
</dbReference>
<dbReference type="RefSeq" id="WP_111393017.1">
    <property type="nucleotide sequence ID" value="NZ_JBKBOX010000007.1"/>
</dbReference>
<dbReference type="NCBIfam" id="TIGR04123">
    <property type="entry name" value="P_estr_lig_assc"/>
    <property type="match status" value="1"/>
</dbReference>
<dbReference type="InterPro" id="IPR026336">
    <property type="entry name" value="PdeM-like"/>
</dbReference>